<comment type="caution">
    <text evidence="3">The sequence shown here is derived from an EMBL/GenBank/DDBJ whole genome shotgun (WGS) entry which is preliminary data.</text>
</comment>
<evidence type="ECO:0000259" key="2">
    <source>
        <dbReference type="Pfam" id="PF07786"/>
    </source>
</evidence>
<proteinExistence type="predicted"/>
<feature type="transmembrane region" description="Helical" evidence="1">
    <location>
        <begin position="363"/>
        <end position="384"/>
    </location>
</feature>
<reference evidence="3 4" key="1">
    <citation type="submission" date="2023-04" db="EMBL/GenBank/DDBJ databases">
        <title>Marinobulbifer ophiurae gen. nov., sp. Nov., isolate from tissue of brittle star Ophioplocus japonicus.</title>
        <authorList>
            <person name="Kawano K."/>
            <person name="Sawayama S."/>
            <person name="Nakagawa S."/>
        </authorList>
    </citation>
    <scope>NUCLEOTIDE SEQUENCE [LARGE SCALE GENOMIC DNA]</scope>
    <source>
        <strain evidence="3 4">NKW57</strain>
    </source>
</reference>
<organism evidence="3 4">
    <name type="scientific">Biformimicrobium ophioploci</name>
    <dbReference type="NCBI Taxonomy" id="3036711"/>
    <lineage>
        <taxon>Bacteria</taxon>
        <taxon>Pseudomonadati</taxon>
        <taxon>Pseudomonadota</taxon>
        <taxon>Gammaproteobacteria</taxon>
        <taxon>Cellvibrionales</taxon>
        <taxon>Microbulbiferaceae</taxon>
        <taxon>Biformimicrobium</taxon>
    </lineage>
</organism>
<feature type="transmembrane region" description="Helical" evidence="1">
    <location>
        <begin position="138"/>
        <end position="154"/>
    </location>
</feature>
<evidence type="ECO:0000256" key="1">
    <source>
        <dbReference type="SAM" id="Phobius"/>
    </source>
</evidence>
<evidence type="ECO:0000313" key="3">
    <source>
        <dbReference type="EMBL" id="GMG87919.1"/>
    </source>
</evidence>
<dbReference type="InterPro" id="IPR012429">
    <property type="entry name" value="HGSNAT_cat"/>
</dbReference>
<accession>A0ABQ6M0U4</accession>
<gene>
    <name evidence="3" type="ORF">MNKW57_22400</name>
</gene>
<dbReference type="EMBL" id="BSYJ01000004">
    <property type="protein sequence ID" value="GMG87919.1"/>
    <property type="molecule type" value="Genomic_DNA"/>
</dbReference>
<dbReference type="PANTHER" id="PTHR31061:SF24">
    <property type="entry name" value="LD22376P"/>
    <property type="match status" value="1"/>
</dbReference>
<dbReference type="Proteomes" id="UP001224392">
    <property type="component" value="Unassembled WGS sequence"/>
</dbReference>
<feature type="domain" description="Heparan-alpha-glucosaminide N-acetyltransferase catalytic" evidence="2">
    <location>
        <begin position="20"/>
        <end position="251"/>
    </location>
</feature>
<feature type="transmembrane region" description="Helical" evidence="1">
    <location>
        <begin position="227"/>
        <end position="247"/>
    </location>
</feature>
<dbReference type="PANTHER" id="PTHR31061">
    <property type="entry name" value="LD22376P"/>
    <property type="match status" value="1"/>
</dbReference>
<feature type="transmembrane region" description="Helical" evidence="1">
    <location>
        <begin position="318"/>
        <end position="343"/>
    </location>
</feature>
<keyword evidence="1" id="KW-0812">Transmembrane</keyword>
<dbReference type="RefSeq" id="WP_285764532.1">
    <property type="nucleotide sequence ID" value="NZ_BSYJ01000004.1"/>
</dbReference>
<feature type="transmembrane region" description="Helical" evidence="1">
    <location>
        <begin position="259"/>
        <end position="277"/>
    </location>
</feature>
<keyword evidence="1" id="KW-0472">Membrane</keyword>
<protein>
    <submittedName>
        <fullName evidence="3">Heparan-alpha-glucosaminide N-acetyltransferase domain-containing protein</fullName>
    </submittedName>
</protein>
<feature type="transmembrane region" description="Helical" evidence="1">
    <location>
        <begin position="102"/>
        <end position="118"/>
    </location>
</feature>
<feature type="transmembrane region" description="Helical" evidence="1">
    <location>
        <begin position="58"/>
        <end position="81"/>
    </location>
</feature>
<keyword evidence="1" id="KW-1133">Transmembrane helix</keyword>
<sequence>MLQTITRYLDSITRSLPAGRLQSVDAFRGMAVMGMILVNNPGSWSYVYPPLLHAEWHGWTVTDLIFPFFLFIVGVSLNLSLGGLQGRALPEGIYRKIGVRALKLYGLGLFLVLFYYNFADPNFNWFEDKLGRVRIMGVLQRIGLVFFLGALLVLHLRRTQLAVTAVGLMAVYWACMMLVPYTDDAGNTYVGLLEKGNSFAAWMDHVVLGADHNYYRSTEPFTFDPEGLFSTLPALASCLLGAIAGSFLQNTTTAGMRNLAIGGAVLAIVGQLSAHWIPINKALWTPSFVLLTAGLAAMALAACVWLIDLRGYRRWSALFVVCGVNAIAIYMFSGVMARILMMARVGETSAKGWFFESVYAPAFGQYFGSLLFALSFLVIGYLLMDWMFRRRIFWKV</sequence>
<dbReference type="Pfam" id="PF07786">
    <property type="entry name" value="HGSNAT_cat"/>
    <property type="match status" value="1"/>
</dbReference>
<feature type="transmembrane region" description="Helical" evidence="1">
    <location>
        <begin position="161"/>
        <end position="181"/>
    </location>
</feature>
<keyword evidence="4" id="KW-1185">Reference proteome</keyword>
<name>A0ABQ6M0U4_9GAMM</name>
<evidence type="ECO:0000313" key="4">
    <source>
        <dbReference type="Proteomes" id="UP001224392"/>
    </source>
</evidence>
<feature type="transmembrane region" description="Helical" evidence="1">
    <location>
        <begin position="283"/>
        <end position="306"/>
    </location>
</feature>